<gene>
    <name evidence="1" type="ORF">M8818_003792</name>
</gene>
<dbReference type="Proteomes" id="UP001320706">
    <property type="component" value="Unassembled WGS sequence"/>
</dbReference>
<reference evidence="1" key="1">
    <citation type="submission" date="2024-02" db="EMBL/GenBank/DDBJ databases">
        <title>Metagenome Assembled Genome of Zalaria obscura JY119.</title>
        <authorList>
            <person name="Vighnesh L."/>
            <person name="Jagadeeshwari U."/>
            <person name="Venkata Ramana C."/>
            <person name="Sasikala C."/>
        </authorList>
    </citation>
    <scope>NUCLEOTIDE SEQUENCE</scope>
    <source>
        <strain evidence="1">JY119</strain>
    </source>
</reference>
<dbReference type="EMBL" id="JAMKPW020000017">
    <property type="protein sequence ID" value="KAK8209097.1"/>
    <property type="molecule type" value="Genomic_DNA"/>
</dbReference>
<protein>
    <submittedName>
        <fullName evidence="1">Uncharacterized protein</fullName>
    </submittedName>
</protein>
<proteinExistence type="predicted"/>
<sequence>MHAQMHISECGCVRHALQASASCRKLRLSKAGPITSLVIVGVHGKGSHSTAYKVHTSIIQSNGLLDRLSCLILSCLLFPFLFPQHHLLLPDSTTTWPNHLSRVRYGKQDFGITMRSFLYSSCIVFGSLARLAQSGLCYDFYGVPWGNDYQPCNASAPVSACCRLNMTGVNPPVSPQVCMADGLCMATLGGPSPGTLFASGCTDRTGTDPACPHICTPRPCKYSCIRTIEVES</sequence>
<evidence type="ECO:0000313" key="1">
    <source>
        <dbReference type="EMBL" id="KAK8209097.1"/>
    </source>
</evidence>
<evidence type="ECO:0000313" key="2">
    <source>
        <dbReference type="Proteomes" id="UP001320706"/>
    </source>
</evidence>
<keyword evidence="2" id="KW-1185">Reference proteome</keyword>
<comment type="caution">
    <text evidence="1">The sequence shown here is derived from an EMBL/GenBank/DDBJ whole genome shotgun (WGS) entry which is preliminary data.</text>
</comment>
<organism evidence="1 2">
    <name type="scientific">Zalaria obscura</name>
    <dbReference type="NCBI Taxonomy" id="2024903"/>
    <lineage>
        <taxon>Eukaryota</taxon>
        <taxon>Fungi</taxon>
        <taxon>Dikarya</taxon>
        <taxon>Ascomycota</taxon>
        <taxon>Pezizomycotina</taxon>
        <taxon>Dothideomycetes</taxon>
        <taxon>Dothideomycetidae</taxon>
        <taxon>Dothideales</taxon>
        <taxon>Zalariaceae</taxon>
        <taxon>Zalaria</taxon>
    </lineage>
</organism>
<name>A0ACC3SDV9_9PEZI</name>
<accession>A0ACC3SDV9</accession>